<evidence type="ECO:0000256" key="1">
    <source>
        <dbReference type="SAM" id="SignalP"/>
    </source>
</evidence>
<protein>
    <recommendedName>
        <fullName evidence="4">Lipoprotein</fullName>
    </recommendedName>
</protein>
<gene>
    <name evidence="2" type="ORF">H7F49_04460</name>
</gene>
<dbReference type="AlphaFoldDB" id="A0A7X1KBD4"/>
<organism evidence="2 3">
    <name type="scientific">Novosphingobium aerophilum</name>
    <dbReference type="NCBI Taxonomy" id="2839843"/>
    <lineage>
        <taxon>Bacteria</taxon>
        <taxon>Pseudomonadati</taxon>
        <taxon>Pseudomonadota</taxon>
        <taxon>Alphaproteobacteria</taxon>
        <taxon>Sphingomonadales</taxon>
        <taxon>Sphingomonadaceae</taxon>
        <taxon>Novosphingobium</taxon>
    </lineage>
</organism>
<comment type="caution">
    <text evidence="2">The sequence shown here is derived from an EMBL/GenBank/DDBJ whole genome shotgun (WGS) entry which is preliminary data.</text>
</comment>
<dbReference type="Proteomes" id="UP000520156">
    <property type="component" value="Unassembled WGS sequence"/>
</dbReference>
<evidence type="ECO:0000313" key="2">
    <source>
        <dbReference type="EMBL" id="MBC2650947.1"/>
    </source>
</evidence>
<feature type="chain" id="PRO_5030987370" description="Lipoprotein" evidence="1">
    <location>
        <begin position="22"/>
        <end position="221"/>
    </location>
</feature>
<accession>A0A7X1KBD4</accession>
<proteinExistence type="predicted"/>
<keyword evidence="1" id="KW-0732">Signal</keyword>
<reference evidence="2 3" key="1">
    <citation type="submission" date="2020-08" db="EMBL/GenBank/DDBJ databases">
        <title>The genome sequence of Novosphingobium flavum 4Y4.</title>
        <authorList>
            <person name="Liu Y."/>
        </authorList>
    </citation>
    <scope>NUCLEOTIDE SEQUENCE [LARGE SCALE GENOMIC DNA]</scope>
    <source>
        <strain evidence="2 3">4Y4</strain>
    </source>
</reference>
<feature type="signal peptide" evidence="1">
    <location>
        <begin position="1"/>
        <end position="21"/>
    </location>
</feature>
<keyword evidence="3" id="KW-1185">Reference proteome</keyword>
<dbReference type="RefSeq" id="WP_185682376.1">
    <property type="nucleotide sequence ID" value="NZ_JACLAU010000004.1"/>
</dbReference>
<dbReference type="PROSITE" id="PS51257">
    <property type="entry name" value="PROKAR_LIPOPROTEIN"/>
    <property type="match status" value="1"/>
</dbReference>
<evidence type="ECO:0000313" key="3">
    <source>
        <dbReference type="Proteomes" id="UP000520156"/>
    </source>
</evidence>
<dbReference type="EMBL" id="JACLAU010000004">
    <property type="protein sequence ID" value="MBC2650947.1"/>
    <property type="molecule type" value="Genomic_DNA"/>
</dbReference>
<name>A0A7X1KBD4_9SPHN</name>
<evidence type="ECO:0008006" key="4">
    <source>
        <dbReference type="Google" id="ProtNLM"/>
    </source>
</evidence>
<sequence length="221" mass="23127">MTNRTRLFAAAGLAASLLALSGCKTKGDIVVDEGVGISAVRGVCPAVGVPDYTGDITLFRTPGATDAGSIDVTAALTNLRSTCDEANGGEKVLTQVGFDVLARRTDTRGARTVQLPYFVTVLRAGRAVIAKRLGTVTVSFADGQDRAQAHATGSATVDRVEATLPPEVRNRLTRKRKAGDADAAIDPLAQPDVRAAVARATFEVLVGFQLSEKQLGYNATR</sequence>